<dbReference type="OrthoDB" id="422427at2759"/>
<dbReference type="GO" id="GO:0043565">
    <property type="term" value="F:sequence-specific DNA binding"/>
    <property type="evidence" value="ECO:0007669"/>
    <property type="project" value="TreeGrafter"/>
</dbReference>
<evidence type="ECO:0000313" key="10">
    <source>
        <dbReference type="Proteomes" id="UP000005627"/>
    </source>
</evidence>
<evidence type="ECO:0000259" key="8">
    <source>
        <dbReference type="PROSITE" id="PS50048"/>
    </source>
</evidence>
<dbReference type="PANTHER" id="PTHR47540:SF1">
    <property type="entry name" value="ACTIVATOR OF STRESS GENES 1-RELATED"/>
    <property type="match status" value="1"/>
</dbReference>
<dbReference type="eggNOG" id="ENOG502QSY2">
    <property type="taxonomic scope" value="Eukaryota"/>
</dbReference>
<gene>
    <name evidence="9" type="primary">TDEL0C05680</name>
    <name evidence="9" type="ORF">TDEL_0C05680</name>
</gene>
<proteinExistence type="predicted"/>
<dbReference type="Gene3D" id="4.10.240.10">
    <property type="entry name" value="Zn(2)-C6 fungal-type DNA-binding domain"/>
    <property type="match status" value="1"/>
</dbReference>
<dbReference type="EMBL" id="HE616744">
    <property type="protein sequence ID" value="CCE91457.1"/>
    <property type="molecule type" value="Genomic_DNA"/>
</dbReference>
<dbReference type="FunCoup" id="G8ZSG5">
    <property type="interactions" value="171"/>
</dbReference>
<dbReference type="CDD" id="cd00067">
    <property type="entry name" value="GAL4"/>
    <property type="match status" value="1"/>
</dbReference>
<comment type="subcellular location">
    <subcellularLocation>
        <location evidence="1">Nucleus</location>
    </subcellularLocation>
</comment>
<dbReference type="GO" id="GO:0006351">
    <property type="term" value="P:DNA-templated transcription"/>
    <property type="evidence" value="ECO:0007669"/>
    <property type="project" value="InterPro"/>
</dbReference>
<evidence type="ECO:0000256" key="3">
    <source>
        <dbReference type="ARBA" id="ARBA00022833"/>
    </source>
</evidence>
<dbReference type="InParanoid" id="G8ZSG5"/>
<dbReference type="InterPro" id="IPR001138">
    <property type="entry name" value="Zn2Cys6_DnaBD"/>
</dbReference>
<dbReference type="Proteomes" id="UP000005627">
    <property type="component" value="Chromosome 3"/>
</dbReference>
<organism evidence="9 10">
    <name type="scientific">Torulaspora delbrueckii</name>
    <name type="common">Yeast</name>
    <name type="synonym">Candida colliculosa</name>
    <dbReference type="NCBI Taxonomy" id="4950"/>
    <lineage>
        <taxon>Eukaryota</taxon>
        <taxon>Fungi</taxon>
        <taxon>Dikarya</taxon>
        <taxon>Ascomycota</taxon>
        <taxon>Saccharomycotina</taxon>
        <taxon>Saccharomycetes</taxon>
        <taxon>Saccharomycetales</taxon>
        <taxon>Saccharomycetaceae</taxon>
        <taxon>Torulaspora</taxon>
    </lineage>
</organism>
<evidence type="ECO:0000256" key="2">
    <source>
        <dbReference type="ARBA" id="ARBA00022723"/>
    </source>
</evidence>
<dbReference type="InterPro" id="IPR036864">
    <property type="entry name" value="Zn2-C6_fun-type_DNA-bd_sf"/>
</dbReference>
<dbReference type="GO" id="GO:0045944">
    <property type="term" value="P:positive regulation of transcription by RNA polymerase II"/>
    <property type="evidence" value="ECO:0007669"/>
    <property type="project" value="TreeGrafter"/>
</dbReference>
<evidence type="ECO:0000256" key="6">
    <source>
        <dbReference type="ARBA" id="ARBA00023163"/>
    </source>
</evidence>
<keyword evidence="5" id="KW-0238">DNA-binding</keyword>
<dbReference type="GO" id="GO:0000981">
    <property type="term" value="F:DNA-binding transcription factor activity, RNA polymerase II-specific"/>
    <property type="evidence" value="ECO:0007669"/>
    <property type="project" value="InterPro"/>
</dbReference>
<dbReference type="GO" id="GO:0008270">
    <property type="term" value="F:zinc ion binding"/>
    <property type="evidence" value="ECO:0007669"/>
    <property type="project" value="InterPro"/>
</dbReference>
<dbReference type="RefSeq" id="XP_003680668.1">
    <property type="nucleotide sequence ID" value="XM_003680620.1"/>
</dbReference>
<dbReference type="Pfam" id="PF04082">
    <property type="entry name" value="Fungal_trans"/>
    <property type="match status" value="1"/>
</dbReference>
<sequence>MLLRKILERGFSGVHAFLCGAPEKQCSLDQRSRSRCSRDDQFLLREKTTKSHFTLDEQTEVSKADISFQFKPVEIYSICCLCRTLFVDKGFYGWLTMSPEKSGHAKMMVLSMNASTKRLTTSKGRVSRACEFCRSKKKKCDGQQPCDLCKLVGKVPCVYLNRKNSRQVRPNVKKPVVTREALLPLPEKETAIKLIHKTWDNVCVLFRFLYRPAVIEILSSLYEVNDPANYTEKQIKAQPLIYSVIAVGALFAKEDLEQSDVAARDFYQEESYKYFLTAKSLVDIANVNEIYAMQTMFMLTMFLQCSANLKTCYSYIGIALRAAISEGLHRKNSLIGPTPIEDETKKRLFWSVYKVDLYMNCILGLPRTLSESAINQELPRDVDDEKITTKGILAQDWGKISSCGMNNQHTKLMLVMARIHESLYPVLKWDQATYVNIINLQDKLNEWFIELPMQLKPDYQFFNEEERNYYLKPNKLLYLDYLLAKIILYKPFIHYLAINSPLFDFQISMANYCIQVAHEVISLSNEMLNENLLSGSYWFSIHTIFFSVTCLMFYQHLINLGLMSKDSMDVERDCDLGIEILLKLKNSSAVGERSFNALNSIFKEFNKKTMELYQQVKDNLAQIVKSEMSHEDTSENSSSDVTSLSTDQDEYLDQLLQDFDIPVSNILPDFQMTSFFPPVNTTQVAEKTDGS</sequence>
<evidence type="ECO:0000313" key="9">
    <source>
        <dbReference type="EMBL" id="CCE91457.1"/>
    </source>
</evidence>
<dbReference type="SUPFAM" id="SSF57701">
    <property type="entry name" value="Zn2/Cys6 DNA-binding domain"/>
    <property type="match status" value="1"/>
</dbReference>
<dbReference type="PANTHER" id="PTHR47540">
    <property type="entry name" value="THIAMINE REPRESSIBLE GENES REGULATORY PROTEIN THI5"/>
    <property type="match status" value="1"/>
</dbReference>
<evidence type="ECO:0000256" key="1">
    <source>
        <dbReference type="ARBA" id="ARBA00004123"/>
    </source>
</evidence>
<dbReference type="STRING" id="1076872.G8ZSG5"/>
<protein>
    <recommendedName>
        <fullName evidence="8">Zn(2)-C6 fungal-type domain-containing protein</fullName>
    </recommendedName>
</protein>
<dbReference type="InterPro" id="IPR051711">
    <property type="entry name" value="Stress_Response_Reg"/>
</dbReference>
<keyword evidence="3" id="KW-0862">Zinc</keyword>
<dbReference type="HOGENOM" id="CLU_010084_1_1_1"/>
<keyword evidence="4" id="KW-0805">Transcription regulation</keyword>
<accession>G8ZSG5</accession>
<keyword evidence="10" id="KW-1185">Reference proteome</keyword>
<evidence type="ECO:0000256" key="4">
    <source>
        <dbReference type="ARBA" id="ARBA00023015"/>
    </source>
</evidence>
<name>G8ZSG5_TORDE</name>
<dbReference type="InterPro" id="IPR007219">
    <property type="entry name" value="XnlR_reg_dom"/>
</dbReference>
<dbReference type="AlphaFoldDB" id="G8ZSG5"/>
<dbReference type="SMART" id="SM00906">
    <property type="entry name" value="Fungal_trans"/>
    <property type="match status" value="1"/>
</dbReference>
<keyword evidence="2" id="KW-0479">Metal-binding</keyword>
<keyword evidence="6" id="KW-0804">Transcription</keyword>
<dbReference type="CDD" id="cd12148">
    <property type="entry name" value="fungal_TF_MHR"/>
    <property type="match status" value="1"/>
</dbReference>
<dbReference type="GO" id="GO:0005634">
    <property type="term" value="C:nucleus"/>
    <property type="evidence" value="ECO:0007669"/>
    <property type="project" value="UniProtKB-SubCell"/>
</dbReference>
<dbReference type="GeneID" id="11500792"/>
<dbReference type="Pfam" id="PF00172">
    <property type="entry name" value="Zn_clus"/>
    <property type="match status" value="1"/>
</dbReference>
<dbReference type="PROSITE" id="PS50048">
    <property type="entry name" value="ZN2_CY6_FUNGAL_2"/>
    <property type="match status" value="1"/>
</dbReference>
<evidence type="ECO:0000256" key="5">
    <source>
        <dbReference type="ARBA" id="ARBA00023125"/>
    </source>
</evidence>
<dbReference type="PROSITE" id="PS00463">
    <property type="entry name" value="ZN2_CY6_FUNGAL_1"/>
    <property type="match status" value="1"/>
</dbReference>
<reference evidence="9 10" key="1">
    <citation type="journal article" date="2011" name="Proc. Natl. Acad. Sci. U.S.A.">
        <title>Evolutionary erosion of yeast sex chromosomes by mating-type switching accidents.</title>
        <authorList>
            <person name="Gordon J.L."/>
            <person name="Armisen D."/>
            <person name="Proux-Wera E."/>
            <person name="Oheigeartaigh S.S."/>
            <person name="Byrne K.P."/>
            <person name="Wolfe K.H."/>
        </authorList>
    </citation>
    <scope>NUCLEOTIDE SEQUENCE [LARGE SCALE GENOMIC DNA]</scope>
    <source>
        <strain evidence="10">ATCC 10662 / CBS 1146 / NBRC 0425 / NCYC 2629 / NRRL Y-866</strain>
    </source>
</reference>
<keyword evidence="7" id="KW-0539">Nucleus</keyword>
<evidence type="ECO:0000256" key="7">
    <source>
        <dbReference type="ARBA" id="ARBA00023242"/>
    </source>
</evidence>
<dbReference type="KEGG" id="tdl:TDEL_0C05680"/>
<dbReference type="SMART" id="SM00066">
    <property type="entry name" value="GAL4"/>
    <property type="match status" value="1"/>
</dbReference>
<feature type="domain" description="Zn(2)-C6 fungal-type" evidence="8">
    <location>
        <begin position="129"/>
        <end position="159"/>
    </location>
</feature>